<dbReference type="SUPFAM" id="SSF54909">
    <property type="entry name" value="Dimeric alpha+beta barrel"/>
    <property type="match status" value="1"/>
</dbReference>
<dbReference type="Pfam" id="PF02426">
    <property type="entry name" value="MIase"/>
    <property type="match status" value="1"/>
</dbReference>
<dbReference type="AlphaFoldDB" id="A0A6J4NKS4"/>
<reference evidence="2" key="1">
    <citation type="submission" date="2020-02" db="EMBL/GenBank/DDBJ databases">
        <authorList>
            <person name="Meier V. D."/>
        </authorList>
    </citation>
    <scope>NUCLEOTIDE SEQUENCE</scope>
    <source>
        <strain evidence="2">AVDCRST_MAG01</strain>
    </source>
</reference>
<proteinExistence type="predicted"/>
<name>A0A6J4NKS4_9ACTN</name>
<accession>A0A6J4NKS4</accession>
<dbReference type="Gene3D" id="3.30.70.1060">
    <property type="entry name" value="Dimeric alpha+beta barrel"/>
    <property type="match status" value="1"/>
</dbReference>
<dbReference type="InterPro" id="IPR011008">
    <property type="entry name" value="Dimeric_a/b-barrel"/>
</dbReference>
<protein>
    <recommendedName>
        <fullName evidence="1">Muconolactone isomerase domain-containing protein</fullName>
    </recommendedName>
</protein>
<organism evidence="2">
    <name type="scientific">uncultured Rubrobacteraceae bacterium</name>
    <dbReference type="NCBI Taxonomy" id="349277"/>
    <lineage>
        <taxon>Bacteria</taxon>
        <taxon>Bacillati</taxon>
        <taxon>Actinomycetota</taxon>
        <taxon>Rubrobacteria</taxon>
        <taxon>Rubrobacterales</taxon>
        <taxon>Rubrobacteraceae</taxon>
        <taxon>environmental samples</taxon>
    </lineage>
</organism>
<dbReference type="InterPro" id="IPR026029">
    <property type="entry name" value="MLI_dom"/>
</dbReference>
<gene>
    <name evidence="2" type="ORF">AVDCRST_MAG01-01-292</name>
</gene>
<dbReference type="EMBL" id="CADCUW010000044">
    <property type="protein sequence ID" value="CAA9386946.1"/>
    <property type="molecule type" value="Genomic_DNA"/>
</dbReference>
<evidence type="ECO:0000259" key="1">
    <source>
        <dbReference type="Pfam" id="PF02426"/>
    </source>
</evidence>
<evidence type="ECO:0000313" key="2">
    <source>
        <dbReference type="EMBL" id="CAA9386946.1"/>
    </source>
</evidence>
<feature type="domain" description="Muconolactone isomerase" evidence="1">
    <location>
        <begin position="1"/>
        <end position="86"/>
    </location>
</feature>
<sequence>MLIFVDVRVDPKELSQEELWEAWEEEANAALAAKDAGTVVALYKVCGQRRVLALLDVESHDELDRIWMAGLPMARHLELKEVLPVRGYEAFADDVRRRWQQQTA</sequence>